<dbReference type="CDD" id="cd00761">
    <property type="entry name" value="Glyco_tranf_GTA_type"/>
    <property type="match status" value="1"/>
</dbReference>
<dbReference type="PANTHER" id="PTHR43685">
    <property type="entry name" value="GLYCOSYLTRANSFERASE"/>
    <property type="match status" value="1"/>
</dbReference>
<accession>W9GF11</accession>
<dbReference type="GO" id="GO:0016740">
    <property type="term" value="F:transferase activity"/>
    <property type="evidence" value="ECO:0007669"/>
    <property type="project" value="UniProtKB-KW"/>
</dbReference>
<dbReference type="SUPFAM" id="SSF53448">
    <property type="entry name" value="Nucleotide-diphospho-sugar transferases"/>
    <property type="match status" value="1"/>
</dbReference>
<reference evidence="3" key="1">
    <citation type="submission" date="2013-08" db="EMBL/GenBank/DDBJ databases">
        <title>Intrasporangium oryzae NRRL B-24470.</title>
        <authorList>
            <person name="Liu H."/>
            <person name="Wang G."/>
        </authorList>
    </citation>
    <scope>NUCLEOTIDE SEQUENCE [LARGE SCALE GENOMIC DNA]</scope>
    <source>
        <strain evidence="3">Q5-1</strain>
    </source>
</reference>
<dbReference type="OrthoDB" id="9787979at2"/>
<dbReference type="EMBL" id="AWQS01000184">
    <property type="protein sequence ID" value="EWT04801.1"/>
    <property type="molecule type" value="Genomic_DNA"/>
</dbReference>
<keyword evidence="2" id="KW-0808">Transferase</keyword>
<protein>
    <submittedName>
        <fullName evidence="2">Glycosyl transferase</fullName>
    </submittedName>
</protein>
<proteinExistence type="predicted"/>
<dbReference type="InterPro" id="IPR029044">
    <property type="entry name" value="Nucleotide-diphossugar_trans"/>
</dbReference>
<name>W9GF11_9MICO</name>
<dbReference type="PANTHER" id="PTHR43685:SF2">
    <property type="entry name" value="GLYCOSYLTRANSFERASE 2-LIKE DOMAIN-CONTAINING PROTEIN"/>
    <property type="match status" value="1"/>
</dbReference>
<organism evidence="2 3">
    <name type="scientific">Intrasporangium chromatireducens Q5-1</name>
    <dbReference type="NCBI Taxonomy" id="584657"/>
    <lineage>
        <taxon>Bacteria</taxon>
        <taxon>Bacillati</taxon>
        <taxon>Actinomycetota</taxon>
        <taxon>Actinomycetes</taxon>
        <taxon>Micrococcales</taxon>
        <taxon>Intrasporangiaceae</taxon>
        <taxon>Intrasporangium</taxon>
    </lineage>
</organism>
<evidence type="ECO:0000313" key="3">
    <source>
        <dbReference type="Proteomes" id="UP000019494"/>
    </source>
</evidence>
<sequence>MTAAVDVLIPTCERPQALAVTLSGLASQSHDGFRILVSDQSAQAVADDPLVAGMRRVLELHGTEVIIERHVARRGVAENRQHLLELSRAPHVLCLDDDVWLEPWALERLVDAIDELDCGFVGFAVQGLSYRDDHRPHQLSAYEEWPGRVEPERVRRGTPAWDRHLLHNAANPTHLAESLRLEPSDWRAYKVAWIGGCVLYRRAALLEAGGFSFWPDLPPEHAGEDVVPQLRVMERHGGAGLLPSGAVHLELPTTVPHRDVECYDVVGL</sequence>
<dbReference type="PATRIC" id="fig|584657.3.peg.3318"/>
<dbReference type="Proteomes" id="UP000019494">
    <property type="component" value="Unassembled WGS sequence"/>
</dbReference>
<dbReference type="InterPro" id="IPR001173">
    <property type="entry name" value="Glyco_trans_2-like"/>
</dbReference>
<dbReference type="Pfam" id="PF00535">
    <property type="entry name" value="Glycos_transf_2"/>
    <property type="match status" value="1"/>
</dbReference>
<dbReference type="InterPro" id="IPR050834">
    <property type="entry name" value="Glycosyltransf_2"/>
</dbReference>
<feature type="domain" description="Glycosyltransferase 2-like" evidence="1">
    <location>
        <begin position="7"/>
        <end position="144"/>
    </location>
</feature>
<evidence type="ECO:0000259" key="1">
    <source>
        <dbReference type="Pfam" id="PF00535"/>
    </source>
</evidence>
<dbReference type="RefSeq" id="WP_034719462.1">
    <property type="nucleotide sequence ID" value="NZ_AWQS01000184.1"/>
</dbReference>
<dbReference type="Gene3D" id="3.90.550.10">
    <property type="entry name" value="Spore Coat Polysaccharide Biosynthesis Protein SpsA, Chain A"/>
    <property type="match status" value="1"/>
</dbReference>
<comment type="caution">
    <text evidence="2">The sequence shown here is derived from an EMBL/GenBank/DDBJ whole genome shotgun (WGS) entry which is preliminary data.</text>
</comment>
<dbReference type="AlphaFoldDB" id="W9GF11"/>
<keyword evidence="3" id="KW-1185">Reference proteome</keyword>
<gene>
    <name evidence="2" type="ORF">N864_09980</name>
</gene>
<evidence type="ECO:0000313" key="2">
    <source>
        <dbReference type="EMBL" id="EWT04801.1"/>
    </source>
</evidence>